<dbReference type="WBParaSite" id="BPAG_0000731801-mRNA-1">
    <property type="protein sequence ID" value="BPAG_0000731801-mRNA-1"/>
    <property type="gene ID" value="BPAG_0000731801"/>
</dbReference>
<gene>
    <name evidence="1" type="ORF">BPAG_LOCUS7281</name>
</gene>
<dbReference type="AlphaFoldDB" id="A0A0N4TGI0"/>
<accession>A0A0N4TGI0</accession>
<proteinExistence type="predicted"/>
<evidence type="ECO:0000313" key="2">
    <source>
        <dbReference type="Proteomes" id="UP000278627"/>
    </source>
</evidence>
<protein>
    <submittedName>
        <fullName evidence="3">DUF4817 domain-containing protein</fullName>
    </submittedName>
</protein>
<dbReference type="EMBL" id="UZAD01008014">
    <property type="protein sequence ID" value="VDN88467.1"/>
    <property type="molecule type" value="Genomic_DNA"/>
</dbReference>
<name>A0A0N4TGI0_BRUPA</name>
<evidence type="ECO:0000313" key="3">
    <source>
        <dbReference type="WBParaSite" id="BPAG_0000731801-mRNA-1"/>
    </source>
</evidence>
<evidence type="ECO:0000313" key="1">
    <source>
        <dbReference type="EMBL" id="VDN88467.1"/>
    </source>
</evidence>
<organism evidence="3">
    <name type="scientific">Brugia pahangi</name>
    <name type="common">Filarial nematode worm</name>
    <dbReference type="NCBI Taxonomy" id="6280"/>
    <lineage>
        <taxon>Eukaryota</taxon>
        <taxon>Metazoa</taxon>
        <taxon>Ecdysozoa</taxon>
        <taxon>Nematoda</taxon>
        <taxon>Chromadorea</taxon>
        <taxon>Rhabditida</taxon>
        <taxon>Spirurina</taxon>
        <taxon>Spiruromorpha</taxon>
        <taxon>Filarioidea</taxon>
        <taxon>Onchocercidae</taxon>
        <taxon>Brugia</taxon>
    </lineage>
</organism>
<reference evidence="1 2" key="2">
    <citation type="submission" date="2018-11" db="EMBL/GenBank/DDBJ databases">
        <authorList>
            <consortium name="Pathogen Informatics"/>
        </authorList>
    </citation>
    <scope>NUCLEOTIDE SEQUENCE [LARGE SCALE GENOMIC DNA]</scope>
</reference>
<keyword evidence="2" id="KW-1185">Reference proteome</keyword>
<reference evidence="3" key="1">
    <citation type="submission" date="2017-02" db="UniProtKB">
        <authorList>
            <consortium name="WormBaseParasite"/>
        </authorList>
    </citation>
    <scope>IDENTIFICATION</scope>
</reference>
<sequence>THSSGVAIHELLEQYLGVACQRERISVQLTFNRKRHPEMTKSIREMIWRGRMCIGDDQSGSCCSQLNMIQDVS</sequence>
<dbReference type="Proteomes" id="UP000278627">
    <property type="component" value="Unassembled WGS sequence"/>
</dbReference>